<dbReference type="CDD" id="cd11386">
    <property type="entry name" value="MCP_signal"/>
    <property type="match status" value="1"/>
</dbReference>
<name>A0A809R3G4_9PROT</name>
<gene>
    <name evidence="8" type="ORF">DSYM_19570</name>
</gene>
<dbReference type="SMART" id="SM00304">
    <property type="entry name" value="HAMP"/>
    <property type="match status" value="1"/>
</dbReference>
<dbReference type="Pfam" id="PF00015">
    <property type="entry name" value="MCPsignal"/>
    <property type="match status" value="1"/>
</dbReference>
<evidence type="ECO:0000259" key="6">
    <source>
        <dbReference type="PROSITE" id="PS50111"/>
    </source>
</evidence>
<dbReference type="EMBL" id="AP021857">
    <property type="protein sequence ID" value="BBO21258.1"/>
    <property type="molecule type" value="Genomic_DNA"/>
</dbReference>
<keyword evidence="5" id="KW-1133">Transmembrane helix</keyword>
<dbReference type="Proteomes" id="UP000662914">
    <property type="component" value="Chromosome"/>
</dbReference>
<protein>
    <recommendedName>
        <fullName evidence="10">Methyl-accepting chemotaxis protein</fullName>
    </recommendedName>
</protein>
<evidence type="ECO:0000256" key="5">
    <source>
        <dbReference type="SAM" id="Phobius"/>
    </source>
</evidence>
<evidence type="ECO:0000259" key="7">
    <source>
        <dbReference type="PROSITE" id="PS50885"/>
    </source>
</evidence>
<proteinExistence type="inferred from homology"/>
<keyword evidence="5" id="KW-0812">Transmembrane</keyword>
<dbReference type="PRINTS" id="PR00260">
    <property type="entry name" value="CHEMTRNSDUCR"/>
</dbReference>
<sequence length="675" mass="70758">MNALFAPAVGLMNRLKYPYKFAVIGFVALVAIAYLLASLTVNLRSTLAQSQRELDGVAIVKPLLVFVQAVQQHRGISAGVLGGNAALGEKAKSKAAEIAEIEKAVDAAVAAYGAGLGAKDEWEKVKQEWRDLAGGWPNLAASANRSAHGSLIERTLQLKSGIADASGLVMDPSLDSLYLVNTAVVTMPETLERMGKIRAAGVSALSRKATTDEERLEFVARLGVLDKMLSELLANLNRSGGRNPAIQPQIEAFQQKFLGGVGEVMSVTQSEIVAGKMVTPPDVFYAKATAAIDTGYAQLQDTLFPTLEGLIGERMDRLKAQIALSLGVAVAIILVFAYLSSGAYLAIVGGVRDLAAGTARVAQGDLTTRVRLASHDEMAVVGEGFNAMAVALNGLIGQIQSGSGNVSAAAASLAAASLQINEGSQKQSESASSMAAAVEQTTVGVDQIAEHAREAHAISSEAGRLSEEGHEVVGRTVVEMKQIAESVEQSAKLIEELGQHSDQISAIVSVIKDIADQTNLLALNAAIEAARAGESGRGFAVVADEVRKLAERTAKSTQDIATMIEAIQGGTRQAVASMRAGVERVADGVELATRAGEAMDKIKTGALRVLRSVSDISLALKEQSAASTEIASNVERIAQMAEENNAAVSETTSTAHELERLAAGLQQDIRRYKVA</sequence>
<keyword evidence="5" id="KW-0472">Membrane</keyword>
<evidence type="ECO:0000313" key="8">
    <source>
        <dbReference type="EMBL" id="BBO21258.1"/>
    </source>
</evidence>
<dbReference type="PANTHER" id="PTHR32089">
    <property type="entry name" value="METHYL-ACCEPTING CHEMOTAXIS PROTEIN MCPB"/>
    <property type="match status" value="1"/>
</dbReference>
<dbReference type="GO" id="GO:0007165">
    <property type="term" value="P:signal transduction"/>
    <property type="evidence" value="ECO:0007669"/>
    <property type="project" value="UniProtKB-KW"/>
</dbReference>
<evidence type="ECO:0000256" key="4">
    <source>
        <dbReference type="PROSITE-ProRule" id="PRU00284"/>
    </source>
</evidence>
<dbReference type="KEGG" id="ddz:DSYM_19570"/>
<dbReference type="InterPro" id="IPR004090">
    <property type="entry name" value="Chemotax_Me-accpt_rcpt"/>
</dbReference>
<dbReference type="InterPro" id="IPR004089">
    <property type="entry name" value="MCPsignal_dom"/>
</dbReference>
<dbReference type="Pfam" id="PF00672">
    <property type="entry name" value="HAMP"/>
    <property type="match status" value="1"/>
</dbReference>
<dbReference type="GO" id="GO:0004888">
    <property type="term" value="F:transmembrane signaling receptor activity"/>
    <property type="evidence" value="ECO:0007669"/>
    <property type="project" value="InterPro"/>
</dbReference>
<evidence type="ECO:0000256" key="2">
    <source>
        <dbReference type="ARBA" id="ARBA00023224"/>
    </source>
</evidence>
<dbReference type="PROSITE" id="PS50111">
    <property type="entry name" value="CHEMOTAXIS_TRANSDUC_2"/>
    <property type="match status" value="1"/>
</dbReference>
<keyword evidence="2 4" id="KW-0807">Transducer</keyword>
<feature type="transmembrane region" description="Helical" evidence="5">
    <location>
        <begin position="322"/>
        <end position="347"/>
    </location>
</feature>
<dbReference type="AlphaFoldDB" id="A0A809R3G4"/>
<dbReference type="PROSITE" id="PS50885">
    <property type="entry name" value="HAMP"/>
    <property type="match status" value="1"/>
</dbReference>
<evidence type="ECO:0000256" key="3">
    <source>
        <dbReference type="ARBA" id="ARBA00029447"/>
    </source>
</evidence>
<dbReference type="GO" id="GO:0016020">
    <property type="term" value="C:membrane"/>
    <property type="evidence" value="ECO:0007669"/>
    <property type="project" value="UniProtKB-SubCell"/>
</dbReference>
<feature type="domain" description="Methyl-accepting transducer" evidence="6">
    <location>
        <begin position="402"/>
        <end position="638"/>
    </location>
</feature>
<evidence type="ECO:0008006" key="10">
    <source>
        <dbReference type="Google" id="ProtNLM"/>
    </source>
</evidence>
<dbReference type="FunFam" id="1.10.287.950:FF:000001">
    <property type="entry name" value="Methyl-accepting chemotaxis sensory transducer"/>
    <property type="match status" value="1"/>
</dbReference>
<dbReference type="SUPFAM" id="SSF58104">
    <property type="entry name" value="Methyl-accepting chemotaxis protein (MCP) signaling domain"/>
    <property type="match status" value="1"/>
</dbReference>
<organism evidence="8 9">
    <name type="scientific">Candidatus Desulfobacillus denitrificans</name>
    <dbReference type="NCBI Taxonomy" id="2608985"/>
    <lineage>
        <taxon>Bacteria</taxon>
        <taxon>Pseudomonadati</taxon>
        <taxon>Pseudomonadota</taxon>
        <taxon>Betaproteobacteria</taxon>
        <taxon>Candidatus Desulfobacillus</taxon>
    </lineage>
</organism>
<feature type="transmembrane region" description="Helical" evidence="5">
    <location>
        <begin position="21"/>
        <end position="43"/>
    </location>
</feature>
<accession>A0A809R3G4</accession>
<comment type="subcellular location">
    <subcellularLocation>
        <location evidence="1">Membrane</location>
    </subcellularLocation>
</comment>
<feature type="domain" description="HAMP" evidence="7">
    <location>
        <begin position="345"/>
        <end position="397"/>
    </location>
</feature>
<dbReference type="InterPro" id="IPR003660">
    <property type="entry name" value="HAMP_dom"/>
</dbReference>
<dbReference type="CDD" id="cd06225">
    <property type="entry name" value="HAMP"/>
    <property type="match status" value="1"/>
</dbReference>
<evidence type="ECO:0000313" key="9">
    <source>
        <dbReference type="Proteomes" id="UP000662914"/>
    </source>
</evidence>
<dbReference type="GO" id="GO:0006935">
    <property type="term" value="P:chemotaxis"/>
    <property type="evidence" value="ECO:0007669"/>
    <property type="project" value="InterPro"/>
</dbReference>
<dbReference type="PANTHER" id="PTHR32089:SF112">
    <property type="entry name" value="LYSOZYME-LIKE PROTEIN-RELATED"/>
    <property type="match status" value="1"/>
</dbReference>
<dbReference type="Gene3D" id="1.10.287.950">
    <property type="entry name" value="Methyl-accepting chemotaxis protein"/>
    <property type="match status" value="1"/>
</dbReference>
<dbReference type="SMART" id="SM00283">
    <property type="entry name" value="MA"/>
    <property type="match status" value="1"/>
</dbReference>
<evidence type="ECO:0000256" key="1">
    <source>
        <dbReference type="ARBA" id="ARBA00004370"/>
    </source>
</evidence>
<reference evidence="8" key="1">
    <citation type="journal article" name="DNA Res.">
        <title>The physiological potential of anammox bacteria as revealed by their core genome structure.</title>
        <authorList>
            <person name="Okubo T."/>
            <person name="Toyoda A."/>
            <person name="Fukuhara K."/>
            <person name="Uchiyama I."/>
            <person name="Harigaya Y."/>
            <person name="Kuroiwa M."/>
            <person name="Suzuki T."/>
            <person name="Murakami Y."/>
            <person name="Suwa Y."/>
            <person name="Takami H."/>
        </authorList>
    </citation>
    <scope>NUCLEOTIDE SEQUENCE</scope>
    <source>
        <strain evidence="8">317325-3</strain>
    </source>
</reference>
<comment type="similarity">
    <text evidence="3">Belongs to the methyl-accepting chemotaxis (MCP) protein family.</text>
</comment>